<dbReference type="PROSITE" id="PS50405">
    <property type="entry name" value="GST_CTER"/>
    <property type="match status" value="1"/>
</dbReference>
<evidence type="ECO:0000256" key="1">
    <source>
        <dbReference type="ARBA" id="ARBA00007409"/>
    </source>
</evidence>
<name>A0A1Y2DW64_9PEZI</name>
<gene>
    <name evidence="5" type="ORF">BCR38DRAFT_371178</name>
</gene>
<reference evidence="5 6" key="1">
    <citation type="submission" date="2016-07" db="EMBL/GenBank/DDBJ databases">
        <title>Pervasive Adenine N6-methylation of Active Genes in Fungi.</title>
        <authorList>
            <consortium name="DOE Joint Genome Institute"/>
            <person name="Mondo S.J."/>
            <person name="Dannebaum R.O."/>
            <person name="Kuo R.C."/>
            <person name="Labutti K."/>
            <person name="Haridas S."/>
            <person name="Kuo A."/>
            <person name="Salamov A."/>
            <person name="Ahrendt S.R."/>
            <person name="Lipzen A."/>
            <person name="Sullivan W."/>
            <person name="Andreopoulos W.B."/>
            <person name="Clum A."/>
            <person name="Lindquist E."/>
            <person name="Daum C."/>
            <person name="Ramamoorthy G.K."/>
            <person name="Gryganskyi A."/>
            <person name="Culley D."/>
            <person name="Magnuson J.K."/>
            <person name="James T.Y."/>
            <person name="O'Malley M.A."/>
            <person name="Stajich J.E."/>
            <person name="Spatafora J.W."/>
            <person name="Visel A."/>
            <person name="Grigoriev I.V."/>
        </authorList>
    </citation>
    <scope>NUCLEOTIDE SEQUENCE [LARGE SCALE GENOMIC DNA]</scope>
    <source>
        <strain evidence="5 6">CBS 129021</strain>
    </source>
</reference>
<evidence type="ECO:0000259" key="3">
    <source>
        <dbReference type="PROSITE" id="PS50404"/>
    </source>
</evidence>
<dbReference type="InterPro" id="IPR036249">
    <property type="entry name" value="Thioredoxin-like_sf"/>
</dbReference>
<dbReference type="PROSITE" id="PS50404">
    <property type="entry name" value="GST_NTER"/>
    <property type="match status" value="1"/>
</dbReference>
<dbReference type="Proteomes" id="UP000193689">
    <property type="component" value="Unassembled WGS sequence"/>
</dbReference>
<evidence type="ECO:0000313" key="6">
    <source>
        <dbReference type="Proteomes" id="UP000193689"/>
    </source>
</evidence>
<dbReference type="InterPro" id="IPR010987">
    <property type="entry name" value="Glutathione-S-Trfase_C-like"/>
</dbReference>
<keyword evidence="5" id="KW-0808">Transferase</keyword>
<accession>A0A1Y2DW64</accession>
<dbReference type="STRING" id="1141098.A0A1Y2DW64"/>
<dbReference type="FunFam" id="3.40.30.10:FF:000142">
    <property type="entry name" value="Elongation factor 1 gamma"/>
    <property type="match status" value="1"/>
</dbReference>
<evidence type="ECO:0000259" key="4">
    <source>
        <dbReference type="PROSITE" id="PS50405"/>
    </source>
</evidence>
<dbReference type="GO" id="GO:0005737">
    <property type="term" value="C:cytoplasm"/>
    <property type="evidence" value="ECO:0007669"/>
    <property type="project" value="TreeGrafter"/>
</dbReference>
<dbReference type="Pfam" id="PF00043">
    <property type="entry name" value="GST_C"/>
    <property type="match status" value="1"/>
</dbReference>
<comment type="similarity">
    <text evidence="1 2">Belongs to the GST superfamily.</text>
</comment>
<dbReference type="Gene3D" id="1.20.1050.10">
    <property type="match status" value="1"/>
</dbReference>
<evidence type="ECO:0000256" key="2">
    <source>
        <dbReference type="RuleBase" id="RU003494"/>
    </source>
</evidence>
<protein>
    <submittedName>
        <fullName evidence="5">Glutathione S-transferase</fullName>
    </submittedName>
</protein>
<dbReference type="GeneID" id="63773496"/>
<dbReference type="GO" id="GO:0016740">
    <property type="term" value="F:transferase activity"/>
    <property type="evidence" value="ECO:0007669"/>
    <property type="project" value="UniProtKB-KW"/>
</dbReference>
<dbReference type="OrthoDB" id="249703at2759"/>
<dbReference type="InterPro" id="IPR040079">
    <property type="entry name" value="Glutathione_S-Trfase"/>
</dbReference>
<dbReference type="PANTHER" id="PTHR43986:SF10">
    <property type="entry name" value="ELONGATION FACTOR EEF-1B GAMMA SUBUNIT, PUTATIVE (AFU_ORTHOLOGUE AFUA_1G17120)-RELATED"/>
    <property type="match status" value="1"/>
</dbReference>
<keyword evidence="6" id="KW-1185">Reference proteome</keyword>
<dbReference type="GO" id="GO:0005634">
    <property type="term" value="C:nucleus"/>
    <property type="evidence" value="ECO:0007669"/>
    <property type="project" value="TreeGrafter"/>
</dbReference>
<dbReference type="SUPFAM" id="SSF47616">
    <property type="entry name" value="GST C-terminal domain-like"/>
    <property type="match status" value="1"/>
</dbReference>
<dbReference type="InterPro" id="IPR036282">
    <property type="entry name" value="Glutathione-S-Trfase_C_sf"/>
</dbReference>
<dbReference type="EMBL" id="MCFJ01000008">
    <property type="protein sequence ID" value="ORY63376.1"/>
    <property type="molecule type" value="Genomic_DNA"/>
</dbReference>
<dbReference type="InParanoid" id="A0A1Y2DW64"/>
<dbReference type="AlphaFoldDB" id="A0A1Y2DW64"/>
<evidence type="ECO:0000313" key="5">
    <source>
        <dbReference type="EMBL" id="ORY63376.1"/>
    </source>
</evidence>
<dbReference type="GO" id="GO:0006414">
    <property type="term" value="P:translational elongation"/>
    <property type="evidence" value="ECO:0007669"/>
    <property type="project" value="TreeGrafter"/>
</dbReference>
<dbReference type="CDD" id="cd03044">
    <property type="entry name" value="GST_N_EF1Bgamma"/>
    <property type="match status" value="1"/>
</dbReference>
<dbReference type="InterPro" id="IPR050802">
    <property type="entry name" value="EF-GSTs"/>
</dbReference>
<dbReference type="Gene3D" id="3.40.30.10">
    <property type="entry name" value="Glutaredoxin"/>
    <property type="match status" value="1"/>
</dbReference>
<feature type="domain" description="GST N-terminal" evidence="3">
    <location>
        <begin position="3"/>
        <end position="83"/>
    </location>
</feature>
<comment type="caution">
    <text evidence="5">The sequence shown here is derived from an EMBL/GenBank/DDBJ whole genome shotgun (WGS) entry which is preliminary data.</text>
</comment>
<dbReference type="SFLD" id="SFLDG00358">
    <property type="entry name" value="Main_(cytGST)"/>
    <property type="match status" value="1"/>
</dbReference>
<sequence>MAPFGKIYSWPGNFRVQRAQVVAELNGLELDIPSFDMASSKTPEFLSKFPMGKVPALECADGFCLAEGAAICMYLAGQGPMAPQLLGAEAGPQTTARIAEWTLFAESELIANVIPPFIMAVLKIVPYDEAKYESCVVNFDRALKRLDLAIDGGKKRYLVGGQLTLADIMVAGPLLASFNFLFDAELRKAFPGVVTYLEGLMEKQEFKNAFGEITKCETRVKA</sequence>
<feature type="domain" description="GST C-terminal" evidence="4">
    <location>
        <begin position="91"/>
        <end position="222"/>
    </location>
</feature>
<proteinExistence type="inferred from homology"/>
<dbReference type="PANTHER" id="PTHR43986">
    <property type="entry name" value="ELONGATION FACTOR 1-GAMMA"/>
    <property type="match status" value="1"/>
</dbReference>
<organism evidence="5 6">
    <name type="scientific">Pseudomassariella vexata</name>
    <dbReference type="NCBI Taxonomy" id="1141098"/>
    <lineage>
        <taxon>Eukaryota</taxon>
        <taxon>Fungi</taxon>
        <taxon>Dikarya</taxon>
        <taxon>Ascomycota</taxon>
        <taxon>Pezizomycotina</taxon>
        <taxon>Sordariomycetes</taxon>
        <taxon>Xylariomycetidae</taxon>
        <taxon>Amphisphaeriales</taxon>
        <taxon>Pseudomassariaceae</taxon>
        <taxon>Pseudomassariella</taxon>
    </lineage>
</organism>
<dbReference type="SUPFAM" id="SSF52833">
    <property type="entry name" value="Thioredoxin-like"/>
    <property type="match status" value="1"/>
</dbReference>
<dbReference type="Pfam" id="PF02798">
    <property type="entry name" value="GST_N"/>
    <property type="match status" value="1"/>
</dbReference>
<dbReference type="InterPro" id="IPR004046">
    <property type="entry name" value="GST_C"/>
</dbReference>
<dbReference type="InterPro" id="IPR004045">
    <property type="entry name" value="Glutathione_S-Trfase_N"/>
</dbReference>
<dbReference type="SFLD" id="SFLDS00019">
    <property type="entry name" value="Glutathione_Transferase_(cytos"/>
    <property type="match status" value="1"/>
</dbReference>
<dbReference type="RefSeq" id="XP_040715033.1">
    <property type="nucleotide sequence ID" value="XM_040857284.1"/>
</dbReference>